<proteinExistence type="predicted"/>
<feature type="transmembrane region" description="Helical" evidence="1">
    <location>
        <begin position="12"/>
        <end position="34"/>
    </location>
</feature>
<keyword evidence="1" id="KW-0472">Membrane</keyword>
<keyword evidence="3" id="KW-1185">Reference proteome</keyword>
<accession>A0A497YF52</accession>
<evidence type="ECO:0000313" key="2">
    <source>
        <dbReference type="EMBL" id="RLJ86944.1"/>
    </source>
</evidence>
<gene>
    <name evidence="2" type="ORF">DFR62_1741</name>
</gene>
<organism evidence="2 3">
    <name type="scientific">Planococcus citreus</name>
    <dbReference type="NCBI Taxonomy" id="1373"/>
    <lineage>
        <taxon>Bacteria</taxon>
        <taxon>Bacillati</taxon>
        <taxon>Bacillota</taxon>
        <taxon>Bacilli</taxon>
        <taxon>Bacillales</taxon>
        <taxon>Caryophanaceae</taxon>
        <taxon>Planococcus</taxon>
    </lineage>
</organism>
<dbReference type="Proteomes" id="UP000280791">
    <property type="component" value="Unassembled WGS sequence"/>
</dbReference>
<dbReference type="EMBL" id="RCCP01000002">
    <property type="protein sequence ID" value="RLJ86944.1"/>
    <property type="molecule type" value="Genomic_DNA"/>
</dbReference>
<comment type="caution">
    <text evidence="2">The sequence shown here is derived from an EMBL/GenBank/DDBJ whole genome shotgun (WGS) entry which is preliminary data.</text>
</comment>
<protein>
    <submittedName>
        <fullName evidence="2">Uncharacterized protein</fullName>
    </submittedName>
</protein>
<evidence type="ECO:0000256" key="1">
    <source>
        <dbReference type="SAM" id="Phobius"/>
    </source>
</evidence>
<reference evidence="2 3" key="1">
    <citation type="submission" date="2018-10" db="EMBL/GenBank/DDBJ databases">
        <title>Genomic Encyclopedia of Type Strains, Phase IV (KMG-IV): sequencing the most valuable type-strain genomes for metagenomic binning, comparative biology and taxonomic classification.</title>
        <authorList>
            <person name="Goeker M."/>
        </authorList>
    </citation>
    <scope>NUCLEOTIDE SEQUENCE [LARGE SCALE GENOMIC DNA]</scope>
    <source>
        <strain evidence="2 3">DSM 20549</strain>
    </source>
</reference>
<evidence type="ECO:0000313" key="3">
    <source>
        <dbReference type="Proteomes" id="UP000280791"/>
    </source>
</evidence>
<sequence length="35" mass="4149">MQYENLEKLNKQGLWFTVIHTLIIFSFALDFGFLA</sequence>
<dbReference type="AlphaFoldDB" id="A0A497YF52"/>
<keyword evidence="1" id="KW-1133">Transmembrane helix</keyword>
<keyword evidence="1" id="KW-0812">Transmembrane</keyword>
<name>A0A497YF52_9BACL</name>